<evidence type="ECO:0000256" key="1">
    <source>
        <dbReference type="SAM" id="Phobius"/>
    </source>
</evidence>
<evidence type="ECO:0000313" key="3">
    <source>
        <dbReference type="Proteomes" id="UP000319976"/>
    </source>
</evidence>
<evidence type="ECO:0000313" key="2">
    <source>
        <dbReference type="EMBL" id="QDT66589.1"/>
    </source>
</evidence>
<keyword evidence="1" id="KW-0812">Transmembrane</keyword>
<dbReference type="Gene3D" id="1.10.10.1320">
    <property type="entry name" value="Anti-sigma factor, zinc-finger domain"/>
    <property type="match status" value="1"/>
</dbReference>
<accession>A0A517TDY7</accession>
<proteinExistence type="predicted"/>
<sequence length="174" mass="19371" precursor="true">MNKLKRLTSEQREDLVAYLDGELDERRTRELDQVLAASEVARHEVEMLSRTWLLLESLPQVTASNDFANRTVSSVRVQEQPNNEVARLAGESIRRVGITTIWLASAAAAAVIGFMLTSEWLPSPHGRLLEDLPIVEDLDLYSEIGSVEFLQALEASKVLDEMPLPSDENAGGNR</sequence>
<dbReference type="InterPro" id="IPR041916">
    <property type="entry name" value="Anti_sigma_zinc_sf"/>
</dbReference>
<keyword evidence="1" id="KW-1133">Transmembrane helix</keyword>
<dbReference type="RefSeq" id="WP_145265799.1">
    <property type="nucleotide sequence ID" value="NZ_CP036316.1"/>
</dbReference>
<reference evidence="2 3" key="1">
    <citation type="submission" date="2019-02" db="EMBL/GenBank/DDBJ databases">
        <title>Deep-cultivation of Planctomycetes and their phenomic and genomic characterization uncovers novel biology.</title>
        <authorList>
            <person name="Wiegand S."/>
            <person name="Jogler M."/>
            <person name="Boedeker C."/>
            <person name="Pinto D."/>
            <person name="Vollmers J."/>
            <person name="Rivas-Marin E."/>
            <person name="Kohn T."/>
            <person name="Peeters S.H."/>
            <person name="Heuer A."/>
            <person name="Rast P."/>
            <person name="Oberbeckmann S."/>
            <person name="Bunk B."/>
            <person name="Jeske O."/>
            <person name="Meyerdierks A."/>
            <person name="Storesund J.E."/>
            <person name="Kallscheuer N."/>
            <person name="Luecker S."/>
            <person name="Lage O.M."/>
            <person name="Pohl T."/>
            <person name="Merkel B.J."/>
            <person name="Hornburger P."/>
            <person name="Mueller R.-W."/>
            <person name="Bruemmer F."/>
            <person name="Labrenz M."/>
            <person name="Spormann A.M."/>
            <person name="Op den Camp H."/>
            <person name="Overmann J."/>
            <person name="Amann R."/>
            <person name="Jetten M.S.M."/>
            <person name="Mascher T."/>
            <person name="Medema M.H."/>
            <person name="Devos D.P."/>
            <person name="Kaster A.-K."/>
            <person name="Ovreas L."/>
            <person name="Rohde M."/>
            <person name="Galperin M.Y."/>
            <person name="Jogler C."/>
        </authorList>
    </citation>
    <scope>NUCLEOTIDE SEQUENCE [LARGE SCALE GENOMIC DNA]</scope>
    <source>
        <strain evidence="2 3">V22</strain>
    </source>
</reference>
<keyword evidence="1" id="KW-0472">Membrane</keyword>
<gene>
    <name evidence="2" type="ORF">V22_38590</name>
</gene>
<dbReference type="OrthoDB" id="212532at2"/>
<dbReference type="KEGG" id="chya:V22_38590"/>
<dbReference type="AlphaFoldDB" id="A0A517TDY7"/>
<name>A0A517TDY7_9PLAN</name>
<dbReference type="Proteomes" id="UP000319976">
    <property type="component" value="Chromosome"/>
</dbReference>
<protein>
    <recommendedName>
        <fullName evidence="4">Zinc-finger domain-containing protein</fullName>
    </recommendedName>
</protein>
<feature type="transmembrane region" description="Helical" evidence="1">
    <location>
        <begin position="96"/>
        <end position="116"/>
    </location>
</feature>
<dbReference type="EMBL" id="CP036316">
    <property type="protein sequence ID" value="QDT66589.1"/>
    <property type="molecule type" value="Genomic_DNA"/>
</dbReference>
<keyword evidence="3" id="KW-1185">Reference proteome</keyword>
<evidence type="ECO:0008006" key="4">
    <source>
        <dbReference type="Google" id="ProtNLM"/>
    </source>
</evidence>
<organism evidence="2 3">
    <name type="scientific">Calycomorphotria hydatis</name>
    <dbReference type="NCBI Taxonomy" id="2528027"/>
    <lineage>
        <taxon>Bacteria</taxon>
        <taxon>Pseudomonadati</taxon>
        <taxon>Planctomycetota</taxon>
        <taxon>Planctomycetia</taxon>
        <taxon>Planctomycetales</taxon>
        <taxon>Planctomycetaceae</taxon>
        <taxon>Calycomorphotria</taxon>
    </lineage>
</organism>